<keyword evidence="3" id="KW-1185">Reference proteome</keyword>
<evidence type="ECO:0000256" key="1">
    <source>
        <dbReference type="SAM" id="SignalP"/>
    </source>
</evidence>
<dbReference type="Proteomes" id="UP000008744">
    <property type="component" value="Unassembled WGS sequence"/>
</dbReference>
<proteinExistence type="predicted"/>
<dbReference type="KEGG" id="dpe:6597004"/>
<dbReference type="AlphaFoldDB" id="B4GU88"/>
<feature type="chain" id="PRO_5002807578" evidence="1">
    <location>
        <begin position="21"/>
        <end position="98"/>
    </location>
</feature>
<gene>
    <name evidence="2" type="primary">Dper\GL25491</name>
    <name evidence="2" type="ORF">Dper_GL25491</name>
</gene>
<dbReference type="PhylomeDB" id="B4GU88"/>
<dbReference type="InterPro" id="IPR003475">
    <property type="entry name" value="Insect_Unk"/>
</dbReference>
<feature type="signal peptide" evidence="1">
    <location>
        <begin position="1"/>
        <end position="20"/>
    </location>
</feature>
<dbReference type="eggNOG" id="ENOG502TB8U">
    <property type="taxonomic scope" value="Eukaryota"/>
</dbReference>
<dbReference type="OMA" id="RYIWKNQ"/>
<sequence length="98" mass="11455">MQLLSVLSVLTILWCVAIHAQQPDCRVLRESCESCVRRLNNPSNNVEFMNNGCRERLRRTYHWRNQTRCDLQVIACSAHRRKLDCAVIAELAGMRRRT</sequence>
<dbReference type="EMBL" id="CH479191">
    <property type="protein sequence ID" value="EDW26171.1"/>
    <property type="molecule type" value="Genomic_DNA"/>
</dbReference>
<name>B4GU88_DROPE</name>
<accession>B4GU88</accession>
<evidence type="ECO:0000313" key="2">
    <source>
        <dbReference type="EMBL" id="EDW26171.1"/>
    </source>
</evidence>
<organism evidence="3">
    <name type="scientific">Drosophila persimilis</name>
    <name type="common">Fruit fly</name>
    <dbReference type="NCBI Taxonomy" id="7234"/>
    <lineage>
        <taxon>Eukaryota</taxon>
        <taxon>Metazoa</taxon>
        <taxon>Ecdysozoa</taxon>
        <taxon>Arthropoda</taxon>
        <taxon>Hexapoda</taxon>
        <taxon>Insecta</taxon>
        <taxon>Pterygota</taxon>
        <taxon>Neoptera</taxon>
        <taxon>Endopterygota</taxon>
        <taxon>Diptera</taxon>
        <taxon>Brachycera</taxon>
        <taxon>Muscomorpha</taxon>
        <taxon>Ephydroidea</taxon>
        <taxon>Drosophilidae</taxon>
        <taxon>Drosophila</taxon>
        <taxon>Sophophora</taxon>
    </lineage>
</organism>
<dbReference type="Pfam" id="PF02448">
    <property type="entry name" value="L71"/>
    <property type="match status" value="1"/>
</dbReference>
<reference evidence="2 3" key="1">
    <citation type="journal article" date="2007" name="Nature">
        <title>Evolution of genes and genomes on the Drosophila phylogeny.</title>
        <authorList>
            <consortium name="Drosophila 12 Genomes Consortium"/>
            <person name="Clark A.G."/>
            <person name="Eisen M.B."/>
            <person name="Smith D.R."/>
            <person name="Bergman C.M."/>
            <person name="Oliver B."/>
            <person name="Markow T.A."/>
            <person name="Kaufman T.C."/>
            <person name="Kellis M."/>
            <person name="Gelbart W."/>
            <person name="Iyer V.N."/>
            <person name="Pollard D.A."/>
            <person name="Sackton T.B."/>
            <person name="Larracuente A.M."/>
            <person name="Singh N.D."/>
            <person name="Abad J.P."/>
            <person name="Abt D.N."/>
            <person name="Adryan B."/>
            <person name="Aguade M."/>
            <person name="Akashi H."/>
            <person name="Anderson W.W."/>
            <person name="Aquadro C.F."/>
            <person name="Ardell D.H."/>
            <person name="Arguello R."/>
            <person name="Artieri C.G."/>
            <person name="Barbash D.A."/>
            <person name="Barker D."/>
            <person name="Barsanti P."/>
            <person name="Batterham P."/>
            <person name="Batzoglou S."/>
            <person name="Begun D."/>
            <person name="Bhutkar A."/>
            <person name="Blanco E."/>
            <person name="Bosak S.A."/>
            <person name="Bradley R.K."/>
            <person name="Brand A.D."/>
            <person name="Brent M.R."/>
            <person name="Brooks A.N."/>
            <person name="Brown R.H."/>
            <person name="Butlin R.K."/>
            <person name="Caggese C."/>
            <person name="Calvi B.R."/>
            <person name="Bernardo de Carvalho A."/>
            <person name="Caspi A."/>
            <person name="Castrezana S."/>
            <person name="Celniker S.E."/>
            <person name="Chang J.L."/>
            <person name="Chapple C."/>
            <person name="Chatterji S."/>
            <person name="Chinwalla A."/>
            <person name="Civetta A."/>
            <person name="Clifton S.W."/>
            <person name="Comeron J.M."/>
            <person name="Costello J.C."/>
            <person name="Coyne J.A."/>
            <person name="Daub J."/>
            <person name="David R.G."/>
            <person name="Delcher A.L."/>
            <person name="Delehaunty K."/>
            <person name="Do C.B."/>
            <person name="Ebling H."/>
            <person name="Edwards K."/>
            <person name="Eickbush T."/>
            <person name="Evans J.D."/>
            <person name="Filipski A."/>
            <person name="Findeiss S."/>
            <person name="Freyhult E."/>
            <person name="Fulton L."/>
            <person name="Fulton R."/>
            <person name="Garcia A.C."/>
            <person name="Gardiner A."/>
            <person name="Garfield D.A."/>
            <person name="Garvin B.E."/>
            <person name="Gibson G."/>
            <person name="Gilbert D."/>
            <person name="Gnerre S."/>
            <person name="Godfrey J."/>
            <person name="Good R."/>
            <person name="Gotea V."/>
            <person name="Gravely B."/>
            <person name="Greenberg A.J."/>
            <person name="Griffiths-Jones S."/>
            <person name="Gross S."/>
            <person name="Guigo R."/>
            <person name="Gustafson E.A."/>
            <person name="Haerty W."/>
            <person name="Hahn M.W."/>
            <person name="Halligan D.L."/>
            <person name="Halpern A.L."/>
            <person name="Halter G.M."/>
            <person name="Han M.V."/>
            <person name="Heger A."/>
            <person name="Hillier L."/>
            <person name="Hinrichs A.S."/>
            <person name="Holmes I."/>
            <person name="Hoskins R.A."/>
            <person name="Hubisz M.J."/>
            <person name="Hultmark D."/>
            <person name="Huntley M.A."/>
            <person name="Jaffe D.B."/>
            <person name="Jagadeeshan S."/>
            <person name="Jeck W.R."/>
            <person name="Johnson J."/>
            <person name="Jones C.D."/>
            <person name="Jordan W.C."/>
            <person name="Karpen G.H."/>
            <person name="Kataoka E."/>
            <person name="Keightley P.D."/>
            <person name="Kheradpour P."/>
            <person name="Kirkness E.F."/>
            <person name="Koerich L.B."/>
            <person name="Kristiansen K."/>
            <person name="Kudrna D."/>
            <person name="Kulathinal R.J."/>
            <person name="Kumar S."/>
            <person name="Kwok R."/>
            <person name="Lander E."/>
            <person name="Langley C.H."/>
            <person name="Lapoint R."/>
            <person name="Lazzaro B.P."/>
            <person name="Lee S.J."/>
            <person name="Levesque L."/>
            <person name="Li R."/>
            <person name="Lin C.F."/>
            <person name="Lin M.F."/>
            <person name="Lindblad-Toh K."/>
            <person name="Llopart A."/>
            <person name="Long M."/>
            <person name="Low L."/>
            <person name="Lozovsky E."/>
            <person name="Lu J."/>
            <person name="Luo M."/>
            <person name="Machado C.A."/>
            <person name="Makalowski W."/>
            <person name="Marzo M."/>
            <person name="Matsuda M."/>
            <person name="Matzkin L."/>
            <person name="McAllister B."/>
            <person name="McBride C.S."/>
            <person name="McKernan B."/>
            <person name="McKernan K."/>
            <person name="Mendez-Lago M."/>
            <person name="Minx P."/>
            <person name="Mollenhauer M.U."/>
            <person name="Montooth K."/>
            <person name="Mount S.M."/>
            <person name="Mu X."/>
            <person name="Myers E."/>
            <person name="Negre B."/>
            <person name="Newfeld S."/>
            <person name="Nielsen R."/>
            <person name="Noor M.A."/>
            <person name="O'Grady P."/>
            <person name="Pachter L."/>
            <person name="Papaceit M."/>
            <person name="Parisi M.J."/>
            <person name="Parisi M."/>
            <person name="Parts L."/>
            <person name="Pedersen J.S."/>
            <person name="Pesole G."/>
            <person name="Phillippy A.M."/>
            <person name="Ponting C.P."/>
            <person name="Pop M."/>
            <person name="Porcelli D."/>
            <person name="Powell J.R."/>
            <person name="Prohaska S."/>
            <person name="Pruitt K."/>
            <person name="Puig M."/>
            <person name="Quesneville H."/>
            <person name="Ram K.R."/>
            <person name="Rand D."/>
            <person name="Rasmussen M.D."/>
            <person name="Reed L.K."/>
            <person name="Reenan R."/>
            <person name="Reily A."/>
            <person name="Remington K.A."/>
            <person name="Rieger T.T."/>
            <person name="Ritchie M.G."/>
            <person name="Robin C."/>
            <person name="Rogers Y.H."/>
            <person name="Rohde C."/>
            <person name="Rozas J."/>
            <person name="Rubenfield M.J."/>
            <person name="Ruiz A."/>
            <person name="Russo S."/>
            <person name="Salzberg S.L."/>
            <person name="Sanchez-Gracia A."/>
            <person name="Saranga D.J."/>
            <person name="Sato H."/>
            <person name="Schaeffer S.W."/>
            <person name="Schatz M.C."/>
            <person name="Schlenke T."/>
            <person name="Schwartz R."/>
            <person name="Segarra C."/>
            <person name="Singh R.S."/>
            <person name="Sirot L."/>
            <person name="Sirota M."/>
            <person name="Sisneros N.B."/>
            <person name="Smith C.D."/>
            <person name="Smith T.F."/>
            <person name="Spieth J."/>
            <person name="Stage D.E."/>
            <person name="Stark A."/>
            <person name="Stephan W."/>
            <person name="Strausberg R.L."/>
            <person name="Strempel S."/>
            <person name="Sturgill D."/>
            <person name="Sutton G."/>
            <person name="Sutton G.G."/>
            <person name="Tao W."/>
            <person name="Teichmann S."/>
            <person name="Tobari Y.N."/>
            <person name="Tomimura Y."/>
            <person name="Tsolas J.M."/>
            <person name="Valente V.L."/>
            <person name="Venter E."/>
            <person name="Venter J.C."/>
            <person name="Vicario S."/>
            <person name="Vieira F.G."/>
            <person name="Vilella A.J."/>
            <person name="Villasante A."/>
            <person name="Walenz B."/>
            <person name="Wang J."/>
            <person name="Wasserman M."/>
            <person name="Watts T."/>
            <person name="Wilson D."/>
            <person name="Wilson R.K."/>
            <person name="Wing R.A."/>
            <person name="Wolfner M.F."/>
            <person name="Wong A."/>
            <person name="Wong G.K."/>
            <person name="Wu C.I."/>
            <person name="Wu G."/>
            <person name="Yamamoto D."/>
            <person name="Yang H.P."/>
            <person name="Yang S.P."/>
            <person name="Yorke J.A."/>
            <person name="Yoshida K."/>
            <person name="Zdobnov E."/>
            <person name="Zhang P."/>
            <person name="Zhang Y."/>
            <person name="Zimin A.V."/>
            <person name="Baldwin J."/>
            <person name="Abdouelleil A."/>
            <person name="Abdulkadir J."/>
            <person name="Abebe A."/>
            <person name="Abera B."/>
            <person name="Abreu J."/>
            <person name="Acer S.C."/>
            <person name="Aftuck L."/>
            <person name="Alexander A."/>
            <person name="An P."/>
            <person name="Anderson E."/>
            <person name="Anderson S."/>
            <person name="Arachi H."/>
            <person name="Azer M."/>
            <person name="Bachantsang P."/>
            <person name="Barry A."/>
            <person name="Bayul T."/>
            <person name="Berlin A."/>
            <person name="Bessette D."/>
            <person name="Bloom T."/>
            <person name="Blye J."/>
            <person name="Boguslavskiy L."/>
            <person name="Bonnet C."/>
            <person name="Boukhgalter B."/>
            <person name="Bourzgui I."/>
            <person name="Brown A."/>
            <person name="Cahill P."/>
            <person name="Channer S."/>
            <person name="Cheshatsang Y."/>
            <person name="Chuda L."/>
            <person name="Citroen M."/>
            <person name="Collymore A."/>
            <person name="Cooke P."/>
            <person name="Costello M."/>
            <person name="D'Aco K."/>
            <person name="Daza R."/>
            <person name="De Haan G."/>
            <person name="DeGray S."/>
            <person name="DeMaso C."/>
            <person name="Dhargay N."/>
            <person name="Dooley K."/>
            <person name="Dooley E."/>
            <person name="Doricent M."/>
            <person name="Dorje P."/>
            <person name="Dorjee K."/>
            <person name="Dupes A."/>
            <person name="Elong R."/>
            <person name="Falk J."/>
            <person name="Farina A."/>
            <person name="Faro S."/>
            <person name="Ferguson D."/>
            <person name="Fisher S."/>
            <person name="Foley C.D."/>
            <person name="Franke A."/>
            <person name="Friedrich D."/>
            <person name="Gadbois L."/>
            <person name="Gearin G."/>
            <person name="Gearin C.R."/>
            <person name="Giannoukos G."/>
            <person name="Goode T."/>
            <person name="Graham J."/>
            <person name="Grandbois E."/>
            <person name="Grewal S."/>
            <person name="Gyaltsen K."/>
            <person name="Hafez N."/>
            <person name="Hagos B."/>
            <person name="Hall J."/>
            <person name="Henson C."/>
            <person name="Hollinger A."/>
            <person name="Honan T."/>
            <person name="Huard M.D."/>
            <person name="Hughes L."/>
            <person name="Hurhula B."/>
            <person name="Husby M.E."/>
            <person name="Kamat A."/>
            <person name="Kanga B."/>
            <person name="Kashin S."/>
            <person name="Khazanovich D."/>
            <person name="Kisner P."/>
            <person name="Lance K."/>
            <person name="Lara M."/>
            <person name="Lee W."/>
            <person name="Lennon N."/>
            <person name="Letendre F."/>
            <person name="LeVine R."/>
            <person name="Lipovsky A."/>
            <person name="Liu X."/>
            <person name="Liu J."/>
            <person name="Liu S."/>
            <person name="Lokyitsang T."/>
            <person name="Lokyitsang Y."/>
            <person name="Lubonja R."/>
            <person name="Lui A."/>
            <person name="MacDonald P."/>
            <person name="Magnisalis V."/>
            <person name="Maru K."/>
            <person name="Matthews C."/>
            <person name="McCusker W."/>
            <person name="McDonough S."/>
            <person name="Mehta T."/>
            <person name="Meldrim J."/>
            <person name="Meneus L."/>
            <person name="Mihai O."/>
            <person name="Mihalev A."/>
            <person name="Mihova T."/>
            <person name="Mittelman R."/>
            <person name="Mlenga V."/>
            <person name="Montmayeur A."/>
            <person name="Mulrain L."/>
            <person name="Navidi A."/>
            <person name="Naylor J."/>
            <person name="Negash T."/>
            <person name="Nguyen T."/>
            <person name="Nguyen N."/>
            <person name="Nicol R."/>
            <person name="Norbu C."/>
            <person name="Norbu N."/>
            <person name="Novod N."/>
            <person name="O'Neill B."/>
            <person name="Osman S."/>
            <person name="Markiewicz E."/>
            <person name="Oyono O.L."/>
            <person name="Patti C."/>
            <person name="Phunkhang P."/>
            <person name="Pierre F."/>
            <person name="Priest M."/>
            <person name="Raghuraman S."/>
            <person name="Rege F."/>
            <person name="Reyes R."/>
            <person name="Rise C."/>
            <person name="Rogov P."/>
            <person name="Ross K."/>
            <person name="Ryan E."/>
            <person name="Settipalli S."/>
            <person name="Shea T."/>
            <person name="Sherpa N."/>
            <person name="Shi L."/>
            <person name="Shih D."/>
            <person name="Sparrow T."/>
            <person name="Spaulding J."/>
            <person name="Stalker J."/>
            <person name="Stange-Thomann N."/>
            <person name="Stavropoulos S."/>
            <person name="Stone C."/>
            <person name="Strader C."/>
            <person name="Tesfaye S."/>
            <person name="Thomson T."/>
            <person name="Thoulutsang Y."/>
            <person name="Thoulutsang D."/>
            <person name="Topham K."/>
            <person name="Topping I."/>
            <person name="Tsamla T."/>
            <person name="Vassiliev H."/>
            <person name="Vo A."/>
            <person name="Wangchuk T."/>
            <person name="Wangdi T."/>
            <person name="Weiand M."/>
            <person name="Wilkinson J."/>
            <person name="Wilson A."/>
            <person name="Yadav S."/>
            <person name="Young G."/>
            <person name="Yu Q."/>
            <person name="Zembek L."/>
            <person name="Zhong D."/>
            <person name="Zimmer A."/>
            <person name="Zwirko Z."/>
            <person name="Jaffe D.B."/>
            <person name="Alvarez P."/>
            <person name="Brockman W."/>
            <person name="Butler J."/>
            <person name="Chin C."/>
            <person name="Gnerre S."/>
            <person name="Grabherr M."/>
            <person name="Kleber M."/>
            <person name="Mauceli E."/>
            <person name="MacCallum I."/>
        </authorList>
    </citation>
    <scope>NUCLEOTIDE SEQUENCE [LARGE SCALE GENOMIC DNA]</scope>
    <source>
        <strain evidence="3">MSH-3 / Tucson 14011-0111.49</strain>
    </source>
</reference>
<keyword evidence="1" id="KW-0732">Signal</keyword>
<evidence type="ECO:0000313" key="3">
    <source>
        <dbReference type="Proteomes" id="UP000008744"/>
    </source>
</evidence>
<dbReference type="OrthoDB" id="7808641at2759"/>
<protein>
    <submittedName>
        <fullName evidence="2">GL25491</fullName>
    </submittedName>
</protein>
<dbReference type="HOGENOM" id="CLU_150248_1_0_1"/>